<evidence type="ECO:0000256" key="1">
    <source>
        <dbReference type="SAM" id="Phobius"/>
    </source>
</evidence>
<feature type="transmembrane region" description="Helical" evidence="1">
    <location>
        <begin position="44"/>
        <end position="66"/>
    </location>
</feature>
<dbReference type="AlphaFoldDB" id="A0A1B0AGW6"/>
<proteinExistence type="predicted"/>
<dbReference type="VEuPathDB" id="VectorBase:GPAI045307"/>
<sequence length="390" mass="43719">MQNKDLKNVKTNKKATGLLIAYRLTQVKKWVHYGDYQSIEEIKAILSAAASFIGILSFYCVLYCIYGQPGSIPDIRSANDSTASNESLILDAAIRNVGVRSDDIQMKIDENCYVAPPHDRFLIRTSAEASQIQSIILFNSFFIETSVPACIQPPPQDDSPGTVRSKLIEQGERRSTCTSKSGEFMVQSKSYKKSSTSTRDSYPCRNKMLAKGEGILNLVTNKFNVALADVVCALCRQCSFLSGARAVDPENMMKSFTISAREKFYVNPNLSVHEAVKWRNSRGHLTFDSLKMERAQSCFQFKRKYSEFKEVQRIHGDTTNSKRRTAKSKRGTANSWSYSEFMEVQRIHGGTANSKENMRNCKCKSSAMKSSGYINICSNHNSVCHARAIA</sequence>
<dbReference type="Proteomes" id="UP000092445">
    <property type="component" value="Unassembled WGS sequence"/>
</dbReference>
<keyword evidence="1" id="KW-1133">Transmembrane helix</keyword>
<evidence type="ECO:0000313" key="3">
    <source>
        <dbReference type="Proteomes" id="UP000092445"/>
    </source>
</evidence>
<evidence type="ECO:0000313" key="2">
    <source>
        <dbReference type="EnsemblMetazoa" id="GPAI045307-PA"/>
    </source>
</evidence>
<reference evidence="2" key="2">
    <citation type="submission" date="2020-05" db="UniProtKB">
        <authorList>
            <consortium name="EnsemblMetazoa"/>
        </authorList>
    </citation>
    <scope>IDENTIFICATION</scope>
    <source>
        <strain evidence="2">IAEA</strain>
    </source>
</reference>
<organism evidence="2 3">
    <name type="scientific">Glossina pallidipes</name>
    <name type="common">Tsetse fly</name>
    <dbReference type="NCBI Taxonomy" id="7398"/>
    <lineage>
        <taxon>Eukaryota</taxon>
        <taxon>Metazoa</taxon>
        <taxon>Ecdysozoa</taxon>
        <taxon>Arthropoda</taxon>
        <taxon>Hexapoda</taxon>
        <taxon>Insecta</taxon>
        <taxon>Pterygota</taxon>
        <taxon>Neoptera</taxon>
        <taxon>Endopterygota</taxon>
        <taxon>Diptera</taxon>
        <taxon>Brachycera</taxon>
        <taxon>Muscomorpha</taxon>
        <taxon>Hippoboscoidea</taxon>
        <taxon>Glossinidae</taxon>
        <taxon>Glossina</taxon>
    </lineage>
</organism>
<keyword evidence="1" id="KW-0472">Membrane</keyword>
<name>A0A1B0AGW6_GLOPL</name>
<dbReference type="EnsemblMetazoa" id="GPAI045307-RA">
    <property type="protein sequence ID" value="GPAI045307-PA"/>
    <property type="gene ID" value="GPAI045307"/>
</dbReference>
<protein>
    <submittedName>
        <fullName evidence="2">Uncharacterized protein</fullName>
    </submittedName>
</protein>
<reference evidence="3" key="1">
    <citation type="submission" date="2014-03" db="EMBL/GenBank/DDBJ databases">
        <authorList>
            <person name="Aksoy S."/>
            <person name="Warren W."/>
            <person name="Wilson R.K."/>
        </authorList>
    </citation>
    <scope>NUCLEOTIDE SEQUENCE [LARGE SCALE GENOMIC DNA]</scope>
    <source>
        <strain evidence="3">IAEA</strain>
    </source>
</reference>
<accession>A0A1B0AGW6</accession>
<keyword evidence="3" id="KW-1185">Reference proteome</keyword>
<keyword evidence="1" id="KW-0812">Transmembrane</keyword>